<dbReference type="PATRIC" id="fig|1286106.3.peg.943"/>
<evidence type="ECO:0000313" key="2">
    <source>
        <dbReference type="EMBL" id="EMR13510.1"/>
    </source>
</evidence>
<dbReference type="AlphaFoldDB" id="M7PHY7"/>
<evidence type="ECO:0000256" key="1">
    <source>
        <dbReference type="SAM" id="SignalP"/>
    </source>
</evidence>
<accession>M7PHY7</accession>
<dbReference type="STRING" id="1286106.MPL1_04692"/>
<feature type="chain" id="PRO_5004082852" description="Nucleoside-binding outer membrane protein" evidence="1">
    <location>
        <begin position="25"/>
        <end position="262"/>
    </location>
</feature>
<dbReference type="Pfam" id="PF09694">
    <property type="entry name" value="Gcw_chp"/>
    <property type="match status" value="1"/>
</dbReference>
<reference evidence="2 3" key="1">
    <citation type="journal article" date="2013" name="Genome Announc.">
        <title>Draft Genome Sequence of Methylophaga lonarensis MPLT, a Haloalkaliphilic (Non-Methane-Utilizing) Methylotroph.</title>
        <authorList>
            <person name="Shetty S.A."/>
            <person name="Marathe N.P."/>
            <person name="Munot H."/>
            <person name="Antony C.P."/>
            <person name="Dhotre D.P."/>
            <person name="Murrell J.C."/>
            <person name="Shouche Y.S."/>
        </authorList>
    </citation>
    <scope>NUCLEOTIDE SEQUENCE [LARGE SCALE GENOMIC DNA]</scope>
    <source>
        <strain evidence="2 3">MPL</strain>
    </source>
</reference>
<evidence type="ECO:0008006" key="4">
    <source>
        <dbReference type="Google" id="ProtNLM"/>
    </source>
</evidence>
<evidence type="ECO:0000313" key="3">
    <source>
        <dbReference type="Proteomes" id="UP000012019"/>
    </source>
</evidence>
<dbReference type="OrthoDB" id="9793561at2"/>
<organism evidence="2 3">
    <name type="scientific">Methylophaga lonarensis MPL</name>
    <dbReference type="NCBI Taxonomy" id="1286106"/>
    <lineage>
        <taxon>Bacteria</taxon>
        <taxon>Pseudomonadati</taxon>
        <taxon>Pseudomonadota</taxon>
        <taxon>Gammaproteobacteria</taxon>
        <taxon>Thiotrichales</taxon>
        <taxon>Piscirickettsiaceae</taxon>
        <taxon>Methylophaga</taxon>
    </lineage>
</organism>
<dbReference type="Proteomes" id="UP000012019">
    <property type="component" value="Unassembled WGS sequence"/>
</dbReference>
<keyword evidence="3" id="KW-1185">Reference proteome</keyword>
<dbReference type="EMBL" id="APHR01000021">
    <property type="protein sequence ID" value="EMR13510.1"/>
    <property type="molecule type" value="Genomic_DNA"/>
</dbReference>
<comment type="caution">
    <text evidence="2">The sequence shown here is derived from an EMBL/GenBank/DDBJ whole genome shotgun (WGS) entry which is preliminary data.</text>
</comment>
<dbReference type="eggNOG" id="ENOG502Z9NJ">
    <property type="taxonomic scope" value="Bacteria"/>
</dbReference>
<sequence>MKIKSMVVSGLAGMGLLSALPAAAESTSPHSLTANVGLFSQYVFRGITFSNEDPAIQGGFDYAHDSGWYAGVWATNLEQDENVGNSIEVDFYGGYYHQFTDDFAMDVGLLQFYYPDRKKFNGQRFDTTEAYAAATWKWFTAKYSRTLTNYGGLNTKSADLDGGYGNGSSRGTQYYELNFDYGLPHDFNLHLHVGRLRVKNYSDFNYTDYMVGLSKDFAVFGADGWTVGVNYTNTTAKKSWWPGADGDNRGESHVIGYIMRTF</sequence>
<dbReference type="InterPro" id="IPR010239">
    <property type="entry name" value="CHP02001"/>
</dbReference>
<gene>
    <name evidence="2" type="ORF">MPL1_04692</name>
</gene>
<protein>
    <recommendedName>
        <fullName evidence="4">Nucleoside-binding outer membrane protein</fullName>
    </recommendedName>
</protein>
<keyword evidence="1" id="KW-0732">Signal</keyword>
<name>M7PHY7_9GAMM</name>
<proteinExistence type="predicted"/>
<feature type="signal peptide" evidence="1">
    <location>
        <begin position="1"/>
        <end position="24"/>
    </location>
</feature>
<dbReference type="NCBIfam" id="TIGR02001">
    <property type="entry name" value="gcw_chp"/>
    <property type="match status" value="1"/>
</dbReference>
<dbReference type="RefSeq" id="WP_009725954.1">
    <property type="nucleotide sequence ID" value="NZ_APHR01000021.1"/>
</dbReference>